<dbReference type="EMBL" id="VITY01000001">
    <property type="protein sequence ID" value="TWC07297.1"/>
    <property type="molecule type" value="Genomic_DNA"/>
</dbReference>
<keyword evidence="24" id="KW-1185">Reference proteome</keyword>
<protein>
    <recommendedName>
        <fullName evidence="15">Peroxisomal trans-2-enoyl-CoA reductase</fullName>
        <ecNumber evidence="14">1.3.1.38</ecNumber>
    </recommendedName>
</protein>
<evidence type="ECO:0000313" key="24">
    <source>
        <dbReference type="Proteomes" id="UP000321304"/>
    </source>
</evidence>
<comment type="subcellular location">
    <subcellularLocation>
        <location evidence="1">Peroxisome</location>
    </subcellularLocation>
</comment>
<dbReference type="GO" id="GO:0006633">
    <property type="term" value="P:fatty acid biosynthetic process"/>
    <property type="evidence" value="ECO:0007669"/>
    <property type="project" value="UniProtKB-KW"/>
</dbReference>
<keyword evidence="11" id="KW-0275">Fatty acid biosynthesis</keyword>
<evidence type="ECO:0000256" key="1">
    <source>
        <dbReference type="ARBA" id="ARBA00004275"/>
    </source>
</evidence>
<comment type="subunit">
    <text evidence="13">Interacts with PEX5, probably required to target it into peroxisomes.</text>
</comment>
<organism evidence="23 24">
    <name type="scientific">Bradyrhizobium macuxiense</name>
    <dbReference type="NCBI Taxonomy" id="1755647"/>
    <lineage>
        <taxon>Bacteria</taxon>
        <taxon>Pseudomonadati</taxon>
        <taxon>Pseudomonadota</taxon>
        <taxon>Alphaproteobacteria</taxon>
        <taxon>Hyphomicrobiales</taxon>
        <taxon>Nitrobacteraceae</taxon>
        <taxon>Bradyrhizobium</taxon>
    </lineage>
</organism>
<evidence type="ECO:0000313" key="23">
    <source>
        <dbReference type="EMBL" id="TWC07297.1"/>
    </source>
</evidence>
<dbReference type="EC" id="1.3.1.38" evidence="14"/>
<comment type="catalytic activity">
    <reaction evidence="16">
        <text>(2E)-dodecenoyl-CoA + NADPH + H(+) = dodecanoyl-CoA + NADP(+)</text>
        <dbReference type="Rhea" id="RHEA:44964"/>
        <dbReference type="ChEBI" id="CHEBI:15378"/>
        <dbReference type="ChEBI" id="CHEBI:57330"/>
        <dbReference type="ChEBI" id="CHEBI:57375"/>
        <dbReference type="ChEBI" id="CHEBI:57783"/>
        <dbReference type="ChEBI" id="CHEBI:58349"/>
    </reaction>
    <physiologicalReaction direction="left-to-right" evidence="16">
        <dbReference type="Rhea" id="RHEA:44965"/>
    </physiologicalReaction>
</comment>
<evidence type="ECO:0000256" key="9">
    <source>
        <dbReference type="ARBA" id="ARBA00023098"/>
    </source>
</evidence>
<evidence type="ECO:0000259" key="22">
    <source>
        <dbReference type="SMART" id="SM00822"/>
    </source>
</evidence>
<evidence type="ECO:0000256" key="11">
    <source>
        <dbReference type="ARBA" id="ARBA00023160"/>
    </source>
</evidence>
<dbReference type="InterPro" id="IPR052388">
    <property type="entry name" value="Peroxisomal_t2-enoyl-CoA_red"/>
</dbReference>
<evidence type="ECO:0000256" key="7">
    <source>
        <dbReference type="ARBA" id="ARBA00022857"/>
    </source>
</evidence>
<comment type="pathway">
    <text evidence="2">Lipid metabolism.</text>
</comment>
<dbReference type="SMART" id="SM00822">
    <property type="entry name" value="PKS_KR"/>
    <property type="match status" value="1"/>
</dbReference>
<dbReference type="Gene3D" id="3.40.50.720">
    <property type="entry name" value="NAD(P)-binding Rossmann-like Domain"/>
    <property type="match status" value="1"/>
</dbReference>
<comment type="similarity">
    <text evidence="3">Belongs to the short-chain dehydrogenases/reductases (SDR) family.</text>
</comment>
<dbReference type="GO" id="GO:0019166">
    <property type="term" value="F:trans-2-enoyl-CoA reductase (NADPH) activity"/>
    <property type="evidence" value="ECO:0007669"/>
    <property type="project" value="UniProtKB-EC"/>
</dbReference>
<evidence type="ECO:0000256" key="8">
    <source>
        <dbReference type="ARBA" id="ARBA00023002"/>
    </source>
</evidence>
<evidence type="ECO:0000256" key="19">
    <source>
        <dbReference type="ARBA" id="ARBA00049251"/>
    </source>
</evidence>
<keyword evidence="7" id="KW-0521">NADP</keyword>
<accession>A0A560MIT9</accession>
<evidence type="ECO:0000256" key="5">
    <source>
        <dbReference type="ARBA" id="ARBA00022553"/>
    </source>
</evidence>
<dbReference type="PANTHER" id="PTHR24317:SF7">
    <property type="entry name" value="PEROXISOMAL TRANS-2-ENOYL-COA REDUCTASE"/>
    <property type="match status" value="1"/>
</dbReference>
<evidence type="ECO:0000256" key="21">
    <source>
        <dbReference type="ARBA" id="ARBA00049559"/>
    </source>
</evidence>
<gene>
    <name evidence="23" type="ORF">FBZ93_101589</name>
</gene>
<dbReference type="PRINTS" id="PR00080">
    <property type="entry name" value="SDRFAMILY"/>
</dbReference>
<comment type="catalytic activity">
    <reaction evidence="19">
        <text>a (2E)-enoyl-CoA + NADPH + H(+) = a 2,3-saturated acyl-CoA + NADP(+)</text>
        <dbReference type="Rhea" id="RHEA:33763"/>
        <dbReference type="ChEBI" id="CHEBI:15378"/>
        <dbReference type="ChEBI" id="CHEBI:57783"/>
        <dbReference type="ChEBI" id="CHEBI:58349"/>
        <dbReference type="ChEBI" id="CHEBI:58856"/>
        <dbReference type="ChEBI" id="CHEBI:65111"/>
        <dbReference type="EC" id="1.3.1.38"/>
    </reaction>
    <physiologicalReaction direction="left-to-right" evidence="19">
        <dbReference type="Rhea" id="RHEA:33764"/>
    </physiologicalReaction>
</comment>
<comment type="catalytic activity">
    <reaction evidence="20">
        <text>(2E)-decenoyl-CoA + NADPH + H(+) = decanoyl-CoA + NADP(+)</text>
        <dbReference type="Rhea" id="RHEA:44960"/>
        <dbReference type="ChEBI" id="CHEBI:15378"/>
        <dbReference type="ChEBI" id="CHEBI:57783"/>
        <dbReference type="ChEBI" id="CHEBI:58349"/>
        <dbReference type="ChEBI" id="CHEBI:61406"/>
        <dbReference type="ChEBI" id="CHEBI:61430"/>
    </reaction>
    <physiologicalReaction direction="left-to-right" evidence="20">
        <dbReference type="Rhea" id="RHEA:44961"/>
    </physiologicalReaction>
</comment>
<feature type="domain" description="Ketoreductase" evidence="22">
    <location>
        <begin position="35"/>
        <end position="193"/>
    </location>
</feature>
<evidence type="ECO:0000256" key="4">
    <source>
        <dbReference type="ARBA" id="ARBA00022516"/>
    </source>
</evidence>
<keyword evidence="4" id="KW-0444">Lipid biosynthesis</keyword>
<dbReference type="PRINTS" id="PR00081">
    <property type="entry name" value="GDHRDH"/>
</dbReference>
<evidence type="ECO:0000256" key="15">
    <source>
        <dbReference type="ARBA" id="ARBA00041063"/>
    </source>
</evidence>
<dbReference type="InterPro" id="IPR057326">
    <property type="entry name" value="KR_dom"/>
</dbReference>
<evidence type="ECO:0000256" key="17">
    <source>
        <dbReference type="ARBA" id="ARBA00048686"/>
    </source>
</evidence>
<evidence type="ECO:0000256" key="6">
    <source>
        <dbReference type="ARBA" id="ARBA00022832"/>
    </source>
</evidence>
<comment type="catalytic activity">
    <reaction evidence="18">
        <text>(2E)-hexenoyl-CoA + NADPH + H(+) = hexanoyl-CoA + NADP(+)</text>
        <dbReference type="Rhea" id="RHEA:44956"/>
        <dbReference type="ChEBI" id="CHEBI:15378"/>
        <dbReference type="ChEBI" id="CHEBI:57783"/>
        <dbReference type="ChEBI" id="CHEBI:58349"/>
        <dbReference type="ChEBI" id="CHEBI:62077"/>
        <dbReference type="ChEBI" id="CHEBI:62620"/>
    </reaction>
    <physiologicalReaction direction="left-to-right" evidence="18">
        <dbReference type="Rhea" id="RHEA:44957"/>
    </physiologicalReaction>
</comment>
<evidence type="ECO:0000256" key="18">
    <source>
        <dbReference type="ARBA" id="ARBA00049108"/>
    </source>
</evidence>
<comment type="catalytic activity">
    <reaction evidence="21">
        <text>(2E)-octenoyl-CoA + NADPH + H(+) = octanoyl-CoA + NADP(+)</text>
        <dbReference type="Rhea" id="RHEA:44952"/>
        <dbReference type="ChEBI" id="CHEBI:15378"/>
        <dbReference type="ChEBI" id="CHEBI:57386"/>
        <dbReference type="ChEBI" id="CHEBI:57783"/>
        <dbReference type="ChEBI" id="CHEBI:58349"/>
        <dbReference type="ChEBI" id="CHEBI:62242"/>
    </reaction>
    <physiologicalReaction direction="left-to-right" evidence="21">
        <dbReference type="Rhea" id="RHEA:44953"/>
    </physiologicalReaction>
</comment>
<evidence type="ECO:0000256" key="2">
    <source>
        <dbReference type="ARBA" id="ARBA00005189"/>
    </source>
</evidence>
<comment type="function">
    <text evidence="12">Participates in chain elongation of fatty acids. Catalyzes the reduction of trans-2-enoyl-CoAs of varying chain lengths from 6:1 to 16:1, having maximum activity with 10:1 CoA. Has no 2,4-dienoyl-CoA reductase activity.</text>
</comment>
<evidence type="ECO:0000256" key="20">
    <source>
        <dbReference type="ARBA" id="ARBA00049386"/>
    </source>
</evidence>
<reference evidence="23 24" key="1">
    <citation type="submission" date="2019-06" db="EMBL/GenBank/DDBJ databases">
        <title>Genomic Encyclopedia of Type Strains, Phase IV (KMG-V): Genome sequencing to study the core and pangenomes of soil and plant-associated prokaryotes.</title>
        <authorList>
            <person name="Whitman W."/>
        </authorList>
    </citation>
    <scope>NUCLEOTIDE SEQUENCE [LARGE SCALE GENOMIC DNA]</scope>
    <source>
        <strain evidence="23 24">BR 10355</strain>
    </source>
</reference>
<dbReference type="PANTHER" id="PTHR24317">
    <property type="entry name" value="PEROXISOMAL TRANS-2-ENOYL-COA REDUCTASE"/>
    <property type="match status" value="1"/>
</dbReference>
<dbReference type="InterPro" id="IPR002347">
    <property type="entry name" value="SDR_fam"/>
</dbReference>
<dbReference type="Proteomes" id="UP000321304">
    <property type="component" value="Unassembled WGS sequence"/>
</dbReference>
<dbReference type="SUPFAM" id="SSF51735">
    <property type="entry name" value="NAD(P)-binding Rossmann-fold domains"/>
    <property type="match status" value="1"/>
</dbReference>
<dbReference type="Pfam" id="PF13561">
    <property type="entry name" value="adh_short_C2"/>
    <property type="match status" value="1"/>
</dbReference>
<evidence type="ECO:0000256" key="13">
    <source>
        <dbReference type="ARBA" id="ARBA00038622"/>
    </source>
</evidence>
<evidence type="ECO:0000256" key="12">
    <source>
        <dbReference type="ARBA" id="ARBA00037124"/>
    </source>
</evidence>
<dbReference type="FunFam" id="3.40.50.720:FF:000084">
    <property type="entry name" value="Short-chain dehydrogenase reductase"/>
    <property type="match status" value="1"/>
</dbReference>
<name>A0A560MIT9_9BRAD</name>
<keyword evidence="5" id="KW-0597">Phosphoprotein</keyword>
<keyword evidence="8" id="KW-0560">Oxidoreductase</keyword>
<evidence type="ECO:0000256" key="14">
    <source>
        <dbReference type="ARBA" id="ARBA00038849"/>
    </source>
</evidence>
<comment type="catalytic activity">
    <reaction evidence="17">
        <text>(2E)-tetradecenoyl-CoA + NADPH + H(+) = tetradecanoyl-CoA + NADP(+)</text>
        <dbReference type="Rhea" id="RHEA:44968"/>
        <dbReference type="ChEBI" id="CHEBI:15378"/>
        <dbReference type="ChEBI" id="CHEBI:57385"/>
        <dbReference type="ChEBI" id="CHEBI:57783"/>
        <dbReference type="ChEBI" id="CHEBI:58349"/>
        <dbReference type="ChEBI" id="CHEBI:61405"/>
    </reaction>
    <physiologicalReaction direction="left-to-right" evidence="17">
        <dbReference type="Rhea" id="RHEA:44969"/>
    </physiologicalReaction>
</comment>
<evidence type="ECO:0000256" key="16">
    <source>
        <dbReference type="ARBA" id="ARBA00047570"/>
    </source>
</evidence>
<dbReference type="AlphaFoldDB" id="A0A560MIT9"/>
<keyword evidence="6" id="KW-0276">Fatty acid metabolism</keyword>
<evidence type="ECO:0000256" key="3">
    <source>
        <dbReference type="ARBA" id="ARBA00006484"/>
    </source>
</evidence>
<keyword evidence="10" id="KW-0576">Peroxisome</keyword>
<proteinExistence type="inferred from homology"/>
<dbReference type="RefSeq" id="WP_246667336.1">
    <property type="nucleotide sequence ID" value="NZ_VITY01000001.1"/>
</dbReference>
<evidence type="ECO:0000256" key="10">
    <source>
        <dbReference type="ARBA" id="ARBA00023140"/>
    </source>
</evidence>
<sequence>MADDHMPQRSDRLGLTDDELALHRTVFASDALKDMVIVLSGGAGGIGRAIAWLFARLGAHLVVVGRNQGKLSALTSNMTAKGLQASACAADIRDADAVARLFDTVWQTHGRVDGLINSAGGQFPQPAIDFSVKGWNAVIDTNLNGTWYMMQTAARHWRDNKQPGNIVNIVVVTTHGLYGIAHSIAARSGVIGLSRSVAVEWAPLNIRVNCVAPGAIETEGWNVYAPEARAAYPRSNPMMRAGSPWNVAEACAYLASPSGAFVTGETLTVDGGGQLWGETWTTGKPAYFIDKDT</sequence>
<comment type="caution">
    <text evidence="23">The sequence shown here is derived from an EMBL/GenBank/DDBJ whole genome shotgun (WGS) entry which is preliminary data.</text>
</comment>
<keyword evidence="9" id="KW-0443">Lipid metabolism</keyword>
<dbReference type="InterPro" id="IPR036291">
    <property type="entry name" value="NAD(P)-bd_dom_sf"/>
</dbReference>